<dbReference type="SUPFAM" id="SSF57850">
    <property type="entry name" value="RING/U-box"/>
    <property type="match status" value="1"/>
</dbReference>
<dbReference type="CDD" id="cd16479">
    <property type="entry name" value="RING-H2_synoviolin"/>
    <property type="match status" value="1"/>
</dbReference>
<evidence type="ECO:0000256" key="15">
    <source>
        <dbReference type="PROSITE-ProRule" id="PRU00175"/>
    </source>
</evidence>
<keyword evidence="9 15" id="KW-0863">Zinc-finger</keyword>
<feature type="transmembrane region" description="Helical" evidence="16">
    <location>
        <begin position="102"/>
        <end position="122"/>
    </location>
</feature>
<accession>A0AAV9ICF9</accession>
<comment type="catalytic activity">
    <reaction evidence="1">
        <text>S-ubiquitinyl-[E2 ubiquitin-conjugating enzyme]-L-cysteine + [acceptor protein]-L-lysine = [E2 ubiquitin-conjugating enzyme]-L-cysteine + N(6)-ubiquitinyl-[acceptor protein]-L-lysine.</text>
        <dbReference type="EC" id="2.3.2.27"/>
    </reaction>
</comment>
<dbReference type="EC" id="2.3.2.27" evidence="5"/>
<evidence type="ECO:0000256" key="7">
    <source>
        <dbReference type="ARBA" id="ARBA00022692"/>
    </source>
</evidence>
<evidence type="ECO:0000256" key="8">
    <source>
        <dbReference type="ARBA" id="ARBA00022723"/>
    </source>
</evidence>
<evidence type="ECO:0000256" key="16">
    <source>
        <dbReference type="SAM" id="Phobius"/>
    </source>
</evidence>
<comment type="pathway">
    <text evidence="3">Protein modification; protein ubiquitination.</text>
</comment>
<feature type="transmembrane region" description="Helical" evidence="16">
    <location>
        <begin position="224"/>
        <end position="248"/>
    </location>
</feature>
<feature type="transmembrane region" description="Helical" evidence="16">
    <location>
        <begin position="173"/>
        <end position="193"/>
    </location>
</feature>
<evidence type="ECO:0000256" key="14">
    <source>
        <dbReference type="ARBA" id="ARBA00023136"/>
    </source>
</evidence>
<dbReference type="Gene3D" id="3.30.40.10">
    <property type="entry name" value="Zinc/RING finger domain, C3HC4 (zinc finger)"/>
    <property type="match status" value="1"/>
</dbReference>
<keyword evidence="19" id="KW-1185">Reference proteome</keyword>
<evidence type="ECO:0000313" key="19">
    <source>
        <dbReference type="Proteomes" id="UP001300502"/>
    </source>
</evidence>
<dbReference type="GO" id="GO:0036503">
    <property type="term" value="P:ERAD pathway"/>
    <property type="evidence" value="ECO:0007669"/>
    <property type="project" value="TreeGrafter"/>
</dbReference>
<comment type="similarity">
    <text evidence="4">Belongs to the HRD1 family.</text>
</comment>
<evidence type="ECO:0000256" key="6">
    <source>
        <dbReference type="ARBA" id="ARBA00022679"/>
    </source>
</evidence>
<dbReference type="SMART" id="SM00184">
    <property type="entry name" value="RING"/>
    <property type="match status" value="1"/>
</dbReference>
<reference evidence="18 19" key="1">
    <citation type="submission" date="2022-07" db="EMBL/GenBank/DDBJ databases">
        <title>Genome-wide signatures of adaptation to extreme environments.</title>
        <authorList>
            <person name="Cho C.H."/>
            <person name="Yoon H.S."/>
        </authorList>
    </citation>
    <scope>NUCLEOTIDE SEQUENCE [LARGE SCALE GENOMIC DNA]</scope>
    <source>
        <strain evidence="18 19">108.79 E11</strain>
    </source>
</reference>
<sequence>MYWKISFWIYTALSFLLLVFAILRAFWYQMYFYRALNYFLVSKFSLLTLGNFVASLALCVGKGLQLLLLGNLRSREVEMLTFRTKETILETFLAMSIFREEFGVGFLALFAVLLFFKLFHWIAKDRVDFVEETPNQTRQQRIRLSCLLFLLAVCDLSFLIFSIHQVVFRESSLFVLFAFEFGILLISQLFAAMKYTLVLVDISYGGQWEPRTVLMFWSEIISDLLQLCAYMSFFTYIHMVYALPLHIVRDMYITVRRLQKHYTEYLRYKQVIKTMNQRFPDATVEELDRMDRTCIICREDMRHAKKLSCGHVFHSKCLLRWLKRQLSCPTCRAPVDLSSDNPSGTSVGANVVGEQGQVQNPVERRQMENGIANPPRGRTLRVGLRVNIGNRTAEWNPFQEDLFQTLHEASHSTLMHSSPCPPLPRFENLLRNEQQSGWNSVLSNNNNDNRMGSQQTERNHIRFEDIAQQMQKIRDYMRVL</sequence>
<evidence type="ECO:0000313" key="18">
    <source>
        <dbReference type="EMBL" id="KAK4524891.1"/>
    </source>
</evidence>
<comment type="subcellular location">
    <subcellularLocation>
        <location evidence="2">Endoplasmic reticulum membrane</location>
        <topology evidence="2">Multi-pass membrane protein</topology>
    </subcellularLocation>
</comment>
<dbReference type="FunFam" id="3.30.40.10:FF:000259">
    <property type="entry name" value="E3 ubiquitin protein ligase RIN2"/>
    <property type="match status" value="1"/>
</dbReference>
<keyword evidence="13 16" id="KW-1133">Transmembrane helix</keyword>
<dbReference type="GO" id="GO:0005789">
    <property type="term" value="C:endoplasmic reticulum membrane"/>
    <property type="evidence" value="ECO:0007669"/>
    <property type="project" value="UniProtKB-SubCell"/>
</dbReference>
<evidence type="ECO:0000256" key="13">
    <source>
        <dbReference type="ARBA" id="ARBA00022989"/>
    </source>
</evidence>
<feature type="transmembrane region" description="Helical" evidence="16">
    <location>
        <begin position="142"/>
        <end position="161"/>
    </location>
</feature>
<evidence type="ECO:0000259" key="17">
    <source>
        <dbReference type="PROSITE" id="PS50089"/>
    </source>
</evidence>
<dbReference type="GO" id="GO:0043161">
    <property type="term" value="P:proteasome-mediated ubiquitin-dependent protein catabolic process"/>
    <property type="evidence" value="ECO:0007669"/>
    <property type="project" value="TreeGrafter"/>
</dbReference>
<dbReference type="GO" id="GO:0061630">
    <property type="term" value="F:ubiquitin protein ligase activity"/>
    <property type="evidence" value="ECO:0007669"/>
    <property type="project" value="UniProtKB-EC"/>
</dbReference>
<dbReference type="GO" id="GO:0008270">
    <property type="term" value="F:zinc ion binding"/>
    <property type="evidence" value="ECO:0007669"/>
    <property type="project" value="UniProtKB-KW"/>
</dbReference>
<dbReference type="PROSITE" id="PS50089">
    <property type="entry name" value="ZF_RING_2"/>
    <property type="match status" value="1"/>
</dbReference>
<name>A0AAV9ICF9_9RHOD</name>
<keyword evidence="10" id="KW-0833">Ubl conjugation pathway</keyword>
<evidence type="ECO:0000256" key="2">
    <source>
        <dbReference type="ARBA" id="ARBA00004477"/>
    </source>
</evidence>
<feature type="domain" description="RING-type" evidence="17">
    <location>
        <begin position="294"/>
        <end position="332"/>
    </location>
</feature>
<keyword evidence="8" id="KW-0479">Metal-binding</keyword>
<evidence type="ECO:0000256" key="4">
    <source>
        <dbReference type="ARBA" id="ARBA00010089"/>
    </source>
</evidence>
<gene>
    <name evidence="18" type="ORF">GAYE_SCF06G2793</name>
</gene>
<dbReference type="InterPro" id="IPR057992">
    <property type="entry name" value="TPR_SYVN1_N"/>
</dbReference>
<dbReference type="InterPro" id="IPR058051">
    <property type="entry name" value="Znf_RING_synoviolin"/>
</dbReference>
<dbReference type="Proteomes" id="UP001300502">
    <property type="component" value="Unassembled WGS sequence"/>
</dbReference>
<dbReference type="PANTHER" id="PTHR22763:SF184">
    <property type="entry name" value="E3 UBIQUITIN-PROTEIN LIGASE SYNOVIOLIN"/>
    <property type="match status" value="1"/>
</dbReference>
<protein>
    <recommendedName>
        <fullName evidence="5">RING-type E3 ubiquitin transferase</fullName>
        <ecNumber evidence="5">2.3.2.27</ecNumber>
    </recommendedName>
</protein>
<evidence type="ECO:0000256" key="10">
    <source>
        <dbReference type="ARBA" id="ARBA00022786"/>
    </source>
</evidence>
<keyword evidence="11" id="KW-0256">Endoplasmic reticulum</keyword>
<evidence type="ECO:0000256" key="3">
    <source>
        <dbReference type="ARBA" id="ARBA00004906"/>
    </source>
</evidence>
<dbReference type="Pfam" id="PF25563">
    <property type="entry name" value="TPR_SYVN1_N"/>
    <property type="match status" value="1"/>
</dbReference>
<dbReference type="Pfam" id="PF13639">
    <property type="entry name" value="zf-RING_2"/>
    <property type="match status" value="1"/>
</dbReference>
<dbReference type="InterPro" id="IPR013083">
    <property type="entry name" value="Znf_RING/FYVE/PHD"/>
</dbReference>
<evidence type="ECO:0000256" key="9">
    <source>
        <dbReference type="ARBA" id="ARBA00022771"/>
    </source>
</evidence>
<keyword evidence="12" id="KW-0862">Zinc</keyword>
<keyword evidence="14 16" id="KW-0472">Membrane</keyword>
<evidence type="ECO:0000256" key="1">
    <source>
        <dbReference type="ARBA" id="ARBA00000900"/>
    </source>
</evidence>
<organism evidence="18 19">
    <name type="scientific">Galdieria yellowstonensis</name>
    <dbReference type="NCBI Taxonomy" id="3028027"/>
    <lineage>
        <taxon>Eukaryota</taxon>
        <taxon>Rhodophyta</taxon>
        <taxon>Bangiophyceae</taxon>
        <taxon>Galdieriales</taxon>
        <taxon>Galdieriaceae</taxon>
        <taxon>Galdieria</taxon>
    </lineage>
</organism>
<proteinExistence type="inferred from homology"/>
<comment type="caution">
    <text evidence="18">The sequence shown here is derived from an EMBL/GenBank/DDBJ whole genome shotgun (WGS) entry which is preliminary data.</text>
</comment>
<feature type="transmembrane region" description="Helical" evidence="16">
    <location>
        <begin position="47"/>
        <end position="69"/>
    </location>
</feature>
<dbReference type="InterPro" id="IPR001841">
    <property type="entry name" value="Znf_RING"/>
</dbReference>
<keyword evidence="6" id="KW-0808">Transferase</keyword>
<evidence type="ECO:0000256" key="12">
    <source>
        <dbReference type="ARBA" id="ARBA00022833"/>
    </source>
</evidence>
<dbReference type="EMBL" id="JANCYU010000026">
    <property type="protein sequence ID" value="KAK4524891.1"/>
    <property type="molecule type" value="Genomic_DNA"/>
</dbReference>
<evidence type="ECO:0000256" key="11">
    <source>
        <dbReference type="ARBA" id="ARBA00022824"/>
    </source>
</evidence>
<dbReference type="AlphaFoldDB" id="A0AAV9ICF9"/>
<keyword evidence="7 16" id="KW-0812">Transmembrane</keyword>
<evidence type="ECO:0000256" key="5">
    <source>
        <dbReference type="ARBA" id="ARBA00012483"/>
    </source>
</evidence>
<feature type="transmembrane region" description="Helical" evidence="16">
    <location>
        <begin position="7"/>
        <end position="27"/>
    </location>
</feature>
<dbReference type="InterPro" id="IPR050731">
    <property type="entry name" value="HRD1_E3_ubiq-ligases"/>
</dbReference>
<dbReference type="PANTHER" id="PTHR22763">
    <property type="entry name" value="RING ZINC FINGER PROTEIN"/>
    <property type="match status" value="1"/>
</dbReference>